<dbReference type="InterPro" id="IPR003018">
    <property type="entry name" value="GAF"/>
</dbReference>
<keyword evidence="2" id="KW-0378">Hydrolase</keyword>
<dbReference type="InterPro" id="IPR029016">
    <property type="entry name" value="GAF-like_dom_sf"/>
</dbReference>
<feature type="domain" description="HD-GYP" evidence="1">
    <location>
        <begin position="185"/>
        <end position="413"/>
    </location>
</feature>
<dbReference type="EMBL" id="PDSK01000091">
    <property type="protein sequence ID" value="PIE34227.1"/>
    <property type="molecule type" value="Genomic_DNA"/>
</dbReference>
<dbReference type="InterPro" id="IPR037522">
    <property type="entry name" value="HD_GYP_dom"/>
</dbReference>
<evidence type="ECO:0000313" key="2">
    <source>
        <dbReference type="EMBL" id="PIE34227.1"/>
    </source>
</evidence>
<evidence type="ECO:0000313" key="3">
    <source>
        <dbReference type="Proteomes" id="UP000230821"/>
    </source>
</evidence>
<sequence length="414" mass="46207">MTERSQAFQQLLDVSKDFGQARDVDFLLEKILTTARRLGNAEVGSIYIMEGEVLRHHHTRNGVSQCSVSPDNAQQHLYDPSSYPLPDECIPNHILRTGNIINIADISQFPSVESVIPEPSYTHYPHTTLTAILAFPLKTHQGKIVGVIQLINPRDNSGTITAAPEDDIPLIQLFASNAASAIERAQNTRVRIQGIIQILTALRDTEETVAHVNRVGAYAAEVYETWARKKALPAQEIAQCKDSLRLAAMLHDIGKLAIPSVIRKKPGKLSEEEYDTMKEHTTKGAQLLIQHANSEIERVAADIALTHHERWDGRGYPGHIDPATGTPLECYEDEKGCPKGKKGEEIPVFGRIVAIVDVYDALMNHRVFREAWKEEDVLKTLQTESGTHFDPEMIDAFFETLDTIRAISKRFPDA</sequence>
<dbReference type="GO" id="GO:0016787">
    <property type="term" value="F:hydrolase activity"/>
    <property type="evidence" value="ECO:0007669"/>
    <property type="project" value="UniProtKB-KW"/>
</dbReference>
<dbReference type="PROSITE" id="PS51832">
    <property type="entry name" value="HD_GYP"/>
    <property type="match status" value="1"/>
</dbReference>
<dbReference type="SUPFAM" id="SSF109604">
    <property type="entry name" value="HD-domain/PDEase-like"/>
    <property type="match status" value="1"/>
</dbReference>
<dbReference type="AlphaFoldDB" id="A0A2G6KEY5"/>
<name>A0A2G6KEY5_9BACT</name>
<comment type="caution">
    <text evidence="2">The sequence shown here is derived from an EMBL/GenBank/DDBJ whole genome shotgun (WGS) entry which is preliminary data.</text>
</comment>
<dbReference type="Gene3D" id="3.30.450.40">
    <property type="match status" value="1"/>
</dbReference>
<dbReference type="Proteomes" id="UP000230821">
    <property type="component" value="Unassembled WGS sequence"/>
</dbReference>
<organism evidence="2 3">
    <name type="scientific">candidate division KSB3 bacterium</name>
    <dbReference type="NCBI Taxonomy" id="2044937"/>
    <lineage>
        <taxon>Bacteria</taxon>
        <taxon>candidate division KSB3</taxon>
    </lineage>
</organism>
<gene>
    <name evidence="2" type="ORF">CSA56_08840</name>
</gene>
<dbReference type="InterPro" id="IPR006674">
    <property type="entry name" value="HD_domain"/>
</dbReference>
<dbReference type="InterPro" id="IPR003607">
    <property type="entry name" value="HD/PDEase_dom"/>
</dbReference>
<dbReference type="PANTHER" id="PTHR43155">
    <property type="entry name" value="CYCLIC DI-GMP PHOSPHODIESTERASE PA4108-RELATED"/>
    <property type="match status" value="1"/>
</dbReference>
<accession>A0A2G6KEY5</accession>
<dbReference type="CDD" id="cd00077">
    <property type="entry name" value="HDc"/>
    <property type="match status" value="1"/>
</dbReference>
<reference evidence="2 3" key="1">
    <citation type="submission" date="2017-10" db="EMBL/GenBank/DDBJ databases">
        <title>Novel microbial diversity and functional potential in the marine mammal oral microbiome.</title>
        <authorList>
            <person name="Dudek N.K."/>
            <person name="Sun C.L."/>
            <person name="Burstein D."/>
            <person name="Kantor R.S."/>
            <person name="Aliaga Goltsman D.S."/>
            <person name="Bik E.M."/>
            <person name="Thomas B.C."/>
            <person name="Banfield J.F."/>
            <person name="Relman D.A."/>
        </authorList>
    </citation>
    <scope>NUCLEOTIDE SEQUENCE [LARGE SCALE GENOMIC DNA]</scope>
    <source>
        <strain evidence="2">DOLJORAL78_47_16</strain>
    </source>
</reference>
<dbReference type="PANTHER" id="PTHR43155:SF2">
    <property type="entry name" value="CYCLIC DI-GMP PHOSPHODIESTERASE PA4108"/>
    <property type="match status" value="1"/>
</dbReference>
<protein>
    <submittedName>
        <fullName evidence="2">Phosphohydrolase</fullName>
    </submittedName>
</protein>
<dbReference type="Pfam" id="PF01590">
    <property type="entry name" value="GAF"/>
    <property type="match status" value="1"/>
</dbReference>
<dbReference type="Gene3D" id="1.10.3210.10">
    <property type="entry name" value="Hypothetical protein af1432"/>
    <property type="match status" value="1"/>
</dbReference>
<proteinExistence type="predicted"/>
<dbReference type="Pfam" id="PF01966">
    <property type="entry name" value="HD"/>
    <property type="match status" value="1"/>
</dbReference>
<dbReference type="SMART" id="SM00065">
    <property type="entry name" value="GAF"/>
    <property type="match status" value="1"/>
</dbReference>
<dbReference type="SMART" id="SM00471">
    <property type="entry name" value="HDc"/>
    <property type="match status" value="1"/>
</dbReference>
<evidence type="ECO:0000259" key="1">
    <source>
        <dbReference type="PROSITE" id="PS51832"/>
    </source>
</evidence>
<dbReference type="SUPFAM" id="SSF55781">
    <property type="entry name" value="GAF domain-like"/>
    <property type="match status" value="1"/>
</dbReference>